<dbReference type="GeneID" id="54283057"/>
<evidence type="ECO:0000256" key="1">
    <source>
        <dbReference type="SAM" id="MobiDB-lite"/>
    </source>
</evidence>
<dbReference type="EMBL" id="ML978066">
    <property type="protein sequence ID" value="KAF2021762.1"/>
    <property type="molecule type" value="Genomic_DNA"/>
</dbReference>
<organism evidence="2 3">
    <name type="scientific">Aaosphaeria arxii CBS 175.79</name>
    <dbReference type="NCBI Taxonomy" id="1450172"/>
    <lineage>
        <taxon>Eukaryota</taxon>
        <taxon>Fungi</taxon>
        <taxon>Dikarya</taxon>
        <taxon>Ascomycota</taxon>
        <taxon>Pezizomycotina</taxon>
        <taxon>Dothideomycetes</taxon>
        <taxon>Pleosporomycetidae</taxon>
        <taxon>Pleosporales</taxon>
        <taxon>Pleosporales incertae sedis</taxon>
        <taxon>Aaosphaeria</taxon>
    </lineage>
</organism>
<dbReference type="AlphaFoldDB" id="A0A6A5Y850"/>
<feature type="compositionally biased region" description="Basic residues" evidence="1">
    <location>
        <begin position="288"/>
        <end position="307"/>
    </location>
</feature>
<sequence length="307" mass="34272">MVTTRNWEVMPRCGPRLEPKDSFVGIPTPAFLEPRPPYVGPPAFVEPRPVFAGPPAFVEPRPVFAGPPAFVEPRTPLVGPPAFVEPRPPLVGPPAFVEPRPAFVEPRPPFVEPRPTFVGPRPAPVRPRFAPIRPRPASAPVVRQNAPLVASAAYPAAAPLPPAPTNPSVQYPLSHAPLSATSPDTVTTVYFKADAAMASSSSSRRRRCGSWTREYKLKVNDYMMDRRNWVADGRRSSRIREGLRAEGNLRPLTTKEVAERFNVSEVNVTRWWRTRHLILNSREGSMRVSHKPPKHARSVRRRRRLLS</sequence>
<reference evidence="2" key="1">
    <citation type="journal article" date="2020" name="Stud. Mycol.">
        <title>101 Dothideomycetes genomes: a test case for predicting lifestyles and emergence of pathogens.</title>
        <authorList>
            <person name="Haridas S."/>
            <person name="Albert R."/>
            <person name="Binder M."/>
            <person name="Bloem J."/>
            <person name="Labutti K."/>
            <person name="Salamov A."/>
            <person name="Andreopoulos B."/>
            <person name="Baker S."/>
            <person name="Barry K."/>
            <person name="Bills G."/>
            <person name="Bluhm B."/>
            <person name="Cannon C."/>
            <person name="Castanera R."/>
            <person name="Culley D."/>
            <person name="Daum C."/>
            <person name="Ezra D."/>
            <person name="Gonzalez J."/>
            <person name="Henrissat B."/>
            <person name="Kuo A."/>
            <person name="Liang C."/>
            <person name="Lipzen A."/>
            <person name="Lutzoni F."/>
            <person name="Magnuson J."/>
            <person name="Mondo S."/>
            <person name="Nolan M."/>
            <person name="Ohm R."/>
            <person name="Pangilinan J."/>
            <person name="Park H.-J."/>
            <person name="Ramirez L."/>
            <person name="Alfaro M."/>
            <person name="Sun H."/>
            <person name="Tritt A."/>
            <person name="Yoshinaga Y."/>
            <person name="Zwiers L.-H."/>
            <person name="Turgeon B."/>
            <person name="Goodwin S."/>
            <person name="Spatafora J."/>
            <person name="Crous P."/>
            <person name="Grigoriev I."/>
        </authorList>
    </citation>
    <scope>NUCLEOTIDE SEQUENCE</scope>
    <source>
        <strain evidence="2">CBS 175.79</strain>
    </source>
</reference>
<dbReference type="RefSeq" id="XP_033390101.1">
    <property type="nucleotide sequence ID" value="XM_033525660.1"/>
</dbReference>
<dbReference type="Proteomes" id="UP000799778">
    <property type="component" value="Unassembled WGS sequence"/>
</dbReference>
<keyword evidence="3" id="KW-1185">Reference proteome</keyword>
<feature type="region of interest" description="Disordered" evidence="1">
    <location>
        <begin position="283"/>
        <end position="307"/>
    </location>
</feature>
<proteinExistence type="predicted"/>
<name>A0A6A5Y850_9PLEO</name>
<accession>A0A6A5Y850</accession>
<evidence type="ECO:0000313" key="2">
    <source>
        <dbReference type="EMBL" id="KAF2021762.1"/>
    </source>
</evidence>
<protein>
    <submittedName>
        <fullName evidence="2">Uncharacterized protein</fullName>
    </submittedName>
</protein>
<evidence type="ECO:0000313" key="3">
    <source>
        <dbReference type="Proteomes" id="UP000799778"/>
    </source>
</evidence>
<gene>
    <name evidence="2" type="ORF">BU24DRAFT_404728</name>
</gene>